<dbReference type="Pfam" id="PF20737">
    <property type="entry name" value="Glyco_hydro127C"/>
    <property type="match status" value="1"/>
</dbReference>
<dbReference type="InterPro" id="IPR049049">
    <property type="entry name" value="Beta-AFase-like_GH127_C"/>
</dbReference>
<evidence type="ECO:0000259" key="2">
    <source>
        <dbReference type="Pfam" id="PF20736"/>
    </source>
</evidence>
<proteinExistence type="predicted"/>
<dbReference type="Pfam" id="PF20736">
    <property type="entry name" value="Glyco_hydro127M"/>
    <property type="match status" value="1"/>
</dbReference>
<dbReference type="SUPFAM" id="SSF48208">
    <property type="entry name" value="Six-hairpin glycosidases"/>
    <property type="match status" value="1"/>
</dbReference>
<feature type="domain" description="Non-reducing end beta-L-arabinofuranosidase-like GH127 middle" evidence="2">
    <location>
        <begin position="451"/>
        <end position="563"/>
    </location>
</feature>
<organism evidence="4 5">
    <name type="scientific">Croceivirga radicis</name>
    <dbReference type="NCBI Taxonomy" id="1929488"/>
    <lineage>
        <taxon>Bacteria</taxon>
        <taxon>Pseudomonadati</taxon>
        <taxon>Bacteroidota</taxon>
        <taxon>Flavobacteriia</taxon>
        <taxon>Flavobacteriales</taxon>
        <taxon>Flavobacteriaceae</taxon>
        <taxon>Croceivirga</taxon>
    </lineage>
</organism>
<dbReference type="PANTHER" id="PTHR43465:SF2">
    <property type="entry name" value="DUF1680 DOMAIN PROTEIN (AFU_ORTHOLOGUE AFUA_1G08910)"/>
    <property type="match status" value="1"/>
</dbReference>
<keyword evidence="5" id="KW-1185">Reference proteome</keyword>
<dbReference type="GO" id="GO:0016798">
    <property type="term" value="F:hydrolase activity, acting on glycosyl bonds"/>
    <property type="evidence" value="ECO:0007669"/>
    <property type="project" value="UniProtKB-KW"/>
</dbReference>
<protein>
    <submittedName>
        <fullName evidence="4">Six-hairpin glycosidase</fullName>
    </submittedName>
</protein>
<evidence type="ECO:0000313" key="5">
    <source>
        <dbReference type="Proteomes" id="UP000191680"/>
    </source>
</evidence>
<feature type="domain" description="Non-reducing end beta-L-arabinofuranosidase-like GH127 catalytic" evidence="1">
    <location>
        <begin position="45"/>
        <end position="440"/>
    </location>
</feature>
<keyword evidence="4" id="KW-0378">Hydrolase</keyword>
<accession>A0A1V6LRJ5</accession>
<evidence type="ECO:0000313" key="4">
    <source>
        <dbReference type="EMBL" id="OQD42820.1"/>
    </source>
</evidence>
<dbReference type="PANTHER" id="PTHR43465">
    <property type="entry name" value="DUF1680 DOMAIN PROTEIN (AFU_ORTHOLOGUE AFUA_1G08910)"/>
    <property type="match status" value="1"/>
</dbReference>
<gene>
    <name evidence="4" type="ORF">BUL40_09490</name>
</gene>
<dbReference type="InterPro" id="IPR049046">
    <property type="entry name" value="Beta-AFase-like_GH127_middle"/>
</dbReference>
<dbReference type="AlphaFoldDB" id="A0A1V6LRJ5"/>
<dbReference type="EMBL" id="MTBC01000005">
    <property type="protein sequence ID" value="OQD42820.1"/>
    <property type="molecule type" value="Genomic_DNA"/>
</dbReference>
<name>A0A1V6LRJ5_9FLAO</name>
<comment type="caution">
    <text evidence="4">The sequence shown here is derived from an EMBL/GenBank/DDBJ whole genome shotgun (WGS) entry which is preliminary data.</text>
</comment>
<evidence type="ECO:0000259" key="3">
    <source>
        <dbReference type="Pfam" id="PF20737"/>
    </source>
</evidence>
<dbReference type="Proteomes" id="UP000191680">
    <property type="component" value="Unassembled WGS sequence"/>
</dbReference>
<dbReference type="GO" id="GO:0005975">
    <property type="term" value="P:carbohydrate metabolic process"/>
    <property type="evidence" value="ECO:0007669"/>
    <property type="project" value="InterPro"/>
</dbReference>
<sequence length="655" mass="74032">MYKWLSCFWILFLLVSCNLKETSRQLGESSVGNSEYPIQPVNIQQVQLTDAFWLPIIEKVQEQTIAFAIKKCKEEGRFDNFLIAGGQLEGATRGTMPFDDTDVYKIIEGASNSPISAPNPQLNQLLDSLIQIIKVGQEKDGYLTTWRTINPGKPPANWVQVKEGKRWESLNMSHELYNAGHLYEAAVVHYKATGKRDFLDIALKNANLMVKTFGAEQNQIQTVPGHQIIETGLLKLYQITGEVAYKDLAKFFLDNRGVARDRKLFGAYSQDHLPVTQQKEVVGHAVRAVYMYAAMTDIAAIMKDTSYLRAVDTLWQNMVEKKMYITGGIGAKHDGEAFGANYELPNLTAYNETCAAIGDVYWNHRLHNLKGKAHYFDIIERTLYNGLISGISLDGKQFFYPNPLESDGLYQFNQGACTRKDWFVCSCCPTNLIRFIPSIPGLLYSKGANELFVNLYASNSATINLKSTELNVVQETNYPWDGTIRFTVNTAKPYTFPIHFRVPGWAQNQVLPSGLYQYENPNPSFPIKIKVNGKATAIDSKEGYLSLDRRWANNDVIEIEFPMDVKLVKTNTRVVENRGKVALERGPIVYAIEEVDNQNNFEDIAISGIEEFTIKSGEEHLGSINLIETATFTAIPYYSWSNRGVNKMKVWIDKK</sequence>
<dbReference type="InterPro" id="IPR049174">
    <property type="entry name" value="Beta-AFase-like"/>
</dbReference>
<evidence type="ECO:0000259" key="1">
    <source>
        <dbReference type="Pfam" id="PF07944"/>
    </source>
</evidence>
<dbReference type="RefSeq" id="WP_244901849.1">
    <property type="nucleotide sequence ID" value="NZ_MTBC01000005.1"/>
</dbReference>
<dbReference type="Pfam" id="PF07944">
    <property type="entry name" value="Beta-AFase-like_GH127_cat"/>
    <property type="match status" value="1"/>
</dbReference>
<keyword evidence="4" id="KW-0326">Glycosidase</keyword>
<reference evidence="4 5" key="1">
    <citation type="submission" date="2016-12" db="EMBL/GenBank/DDBJ databases">
        <authorList>
            <person name="Song W.-J."/>
            <person name="Kurnit D.M."/>
        </authorList>
    </citation>
    <scope>NUCLEOTIDE SEQUENCE [LARGE SCALE GENOMIC DNA]</scope>
    <source>
        <strain evidence="4 5">HSG9</strain>
    </source>
</reference>
<dbReference type="InterPro" id="IPR008928">
    <property type="entry name" value="6-hairpin_glycosidase_sf"/>
</dbReference>
<dbReference type="PROSITE" id="PS51257">
    <property type="entry name" value="PROKAR_LIPOPROTEIN"/>
    <property type="match status" value="1"/>
</dbReference>
<dbReference type="Gene3D" id="1.50.10.20">
    <property type="match status" value="1"/>
</dbReference>
<feature type="domain" description="Non-reducing end beta-L-arabinofuranosidase-like GH127 C-terminal" evidence="3">
    <location>
        <begin position="565"/>
        <end position="652"/>
    </location>
</feature>
<dbReference type="InterPro" id="IPR012878">
    <property type="entry name" value="Beta-AFase-like_GH127_cat"/>
</dbReference>